<dbReference type="Proteomes" id="UP000887562">
    <property type="component" value="Unplaced"/>
</dbReference>
<dbReference type="PRINTS" id="PR00806">
    <property type="entry name" value="VINCULIN"/>
</dbReference>
<proteinExistence type="inferred from homology"/>
<reference evidence="8" key="1">
    <citation type="submission" date="2022-11" db="UniProtKB">
        <authorList>
            <consortium name="WormBaseParasite"/>
        </authorList>
    </citation>
    <scope>IDENTIFICATION</scope>
</reference>
<dbReference type="InterPro" id="IPR006077">
    <property type="entry name" value="Vinculin/catenin"/>
</dbReference>
<evidence type="ECO:0000256" key="3">
    <source>
        <dbReference type="ARBA" id="ARBA00014125"/>
    </source>
</evidence>
<dbReference type="WBParaSite" id="maker-E.canG7_contigs_4913-snap-gene-0.70-mRNA-1">
    <property type="protein sequence ID" value="maker-E.canG7_contigs_4913-snap-gene-0.70-mRNA-1"/>
    <property type="gene ID" value="EcG7_01670"/>
</dbReference>
<evidence type="ECO:0000313" key="7">
    <source>
        <dbReference type="Proteomes" id="UP000887562"/>
    </source>
</evidence>
<dbReference type="GO" id="GO:0051015">
    <property type="term" value="F:actin filament binding"/>
    <property type="evidence" value="ECO:0007669"/>
    <property type="project" value="InterPro"/>
</dbReference>
<evidence type="ECO:0000256" key="6">
    <source>
        <dbReference type="SAM" id="MobiDB-lite"/>
    </source>
</evidence>
<dbReference type="GO" id="GO:0007155">
    <property type="term" value="P:cell adhesion"/>
    <property type="evidence" value="ECO:0007669"/>
    <property type="project" value="InterPro"/>
</dbReference>
<dbReference type="Gene3D" id="1.20.120.230">
    <property type="entry name" value="Alpha-catenin/vinculin-like"/>
    <property type="match status" value="4"/>
</dbReference>
<dbReference type="SUPFAM" id="SSF47220">
    <property type="entry name" value="alpha-catenin/vinculin-like"/>
    <property type="match status" value="5"/>
</dbReference>
<name>A0A915EWK0_9CEST</name>
<dbReference type="Gene3D" id="1.20.120.810">
    <property type="entry name" value="Vinculin, Vh2 four-helix bundle"/>
    <property type="match status" value="2"/>
</dbReference>
<feature type="region of interest" description="Disordered" evidence="6">
    <location>
        <begin position="774"/>
        <end position="793"/>
    </location>
</feature>
<dbReference type="InterPro" id="IPR036723">
    <property type="entry name" value="Alpha-catenin/vinculin-like_sf"/>
</dbReference>
<dbReference type="AlphaFoldDB" id="A0A915EWK0"/>
<keyword evidence="5" id="KW-0009">Actin-binding</keyword>
<evidence type="ECO:0000256" key="2">
    <source>
        <dbReference type="ARBA" id="ARBA00008376"/>
    </source>
</evidence>
<dbReference type="GO" id="GO:0005737">
    <property type="term" value="C:cytoplasm"/>
    <property type="evidence" value="ECO:0007669"/>
    <property type="project" value="UniProtKB-SubCell"/>
</dbReference>
<keyword evidence="7" id="KW-1185">Reference proteome</keyword>
<keyword evidence="4" id="KW-0963">Cytoplasm</keyword>
<evidence type="ECO:0000256" key="5">
    <source>
        <dbReference type="ARBA" id="ARBA00023203"/>
    </source>
</evidence>
<protein>
    <recommendedName>
        <fullName evidence="3">Vinculin</fullName>
    </recommendedName>
</protein>
<sequence length="1027" mass="113788">MSSSHTKTISRILDPVAQQVLKLILLFEDGGTAGDTPDLANRVSVVKMAVDNLVKVGYETIRQSLDQLFKHDMPPALVHVEEASVFLQDAVKLLSRDPSSTIGRKKLIDGSRGILQGTWSVLVAFDMSEVRKIVDCCNSVLTMLNTVPNIKSFPELADFVKNLTPGMSQMIREVDERQDELVIRSHAEILQRGIAQVKRITPILISSIKLYLNTTQQRLPAACEAQSNRDYFLRQMSDEICEIIRGLQLTSSDDTDYLGDYNGLRLLVRNSKFADEWLLNPAVNVNGAEFIQGILDTARHFEAFCMSDSERMGLHGLISGIDSRLHQLLDAQQRGDAAATQSAAACRGDLARLLELCRALCERTEHQNAIYRLARTLEGKATQARRWLLEPRGPQRQVGYEATRALLAQALQIIQTEAEEEGFQDPDFQESCNRLRSKTDELYALLEKPLVSEVQRVREQKFATEAVQTLDFVWHNMQHGLVRQVANFFTDLIGPIRNLQEATSAVPANATAYQQAADNFIEHSRRVKRTASLAAINLVDPWRGSALQALASNLESVGSQVSMAGWAVMSARQNGASAQLQNAASDHFNLIKRHWTECAERTRNLVDEAIDAKAFIKAQETGILRDIDQIEDSADQHCPTSVVNGTTSIALRANRVLQVAMRETENSEDGVYVDRVNEAVHKLQATITTMVADAKNMVLAMDDLSVRERWRASSRNLVDAVSGVGQVVEPTYLHPAGGNIGPAFQRNNLRNKEASVTDVIPVAEMRQLYIQGGASSSLSDDNSRPLSPETDLDDEFNYPLPEKNQPIMAAAHALHQEARLWSSRDNELIAATKRIAALMAKLSQIVRGEHGNKKDLISVSMAIAEASVDVTRCARALGRDCTDRRMKTSLLQLSERIQMIGNQLKILSTVKATMLGSDDSPEDRENTEILVGNAQNLMQAVIETVRVAEGASIKMRVDSGYRIRWMPRLTSTLHDPLKRLLLALSPSPLPRISHPTISRLCKASPSVLLSPTSVFPCPAALDNFPLQ</sequence>
<dbReference type="InterPro" id="IPR017997">
    <property type="entry name" value="Vinculin"/>
</dbReference>
<accession>A0A915EWK0</accession>
<evidence type="ECO:0000313" key="8">
    <source>
        <dbReference type="WBParaSite" id="maker-E.canG7_contigs_4913-snap-gene-0.70-mRNA-1"/>
    </source>
</evidence>
<dbReference type="Pfam" id="PF01044">
    <property type="entry name" value="Vinculin"/>
    <property type="match status" value="1"/>
</dbReference>
<organism evidence="7 8">
    <name type="scientific">Echinococcus canadensis</name>
    <dbReference type="NCBI Taxonomy" id="519352"/>
    <lineage>
        <taxon>Eukaryota</taxon>
        <taxon>Metazoa</taxon>
        <taxon>Spiralia</taxon>
        <taxon>Lophotrochozoa</taxon>
        <taxon>Platyhelminthes</taxon>
        <taxon>Cestoda</taxon>
        <taxon>Eucestoda</taxon>
        <taxon>Cyclophyllidea</taxon>
        <taxon>Taeniidae</taxon>
        <taxon>Echinococcus</taxon>
        <taxon>Echinococcus canadensis group</taxon>
    </lineage>
</organism>
<evidence type="ECO:0000256" key="1">
    <source>
        <dbReference type="ARBA" id="ARBA00004496"/>
    </source>
</evidence>
<comment type="similarity">
    <text evidence="2">Belongs to the vinculin/alpha-catenin family.</text>
</comment>
<comment type="subcellular location">
    <subcellularLocation>
        <location evidence="1">Cytoplasm</location>
    </subcellularLocation>
</comment>
<dbReference type="PANTHER" id="PTHR46180">
    <property type="entry name" value="VINCULIN"/>
    <property type="match status" value="1"/>
</dbReference>
<evidence type="ECO:0000256" key="4">
    <source>
        <dbReference type="ARBA" id="ARBA00022490"/>
    </source>
</evidence>